<dbReference type="Pfam" id="PF04548">
    <property type="entry name" value="AIG1"/>
    <property type="match status" value="1"/>
</dbReference>
<evidence type="ECO:0000313" key="5">
    <source>
        <dbReference type="EMBL" id="KAA0706290.1"/>
    </source>
</evidence>
<dbReference type="InterPro" id="IPR045058">
    <property type="entry name" value="GIMA/IAN/Toc"/>
</dbReference>
<sequence length="248" mass="28740">MNSGRHLMCEDHEESLSMMQQIEKSDVVKLNVVVCGSDKKLKSFISKLMLNESSRRSELRSDCVMKREMEVCGRLINLLELPALFNTSLSDDELMRQTLCCLSLCHPGVHVFLLLIPHHSLTDEHKAEMQEIHRIFSSRIRSHMMILIMQKSEDTTAELDDVTRSLIKHYAAQCHFIHPNTQVSTLLERIQQMTENNRGASFTTQTFLDEQMKKMIQEEMKRKIQTQTKSQGNNRNVKISLLVVILHF</sequence>
<reference evidence="5 6" key="1">
    <citation type="journal article" date="2019" name="Mol. Ecol. Resour.">
        <title>Chromosome-level genome assembly of Triplophysa tibetana, a fish adapted to the harsh high-altitude environment of the Tibetan Plateau.</title>
        <authorList>
            <person name="Yang X."/>
            <person name="Liu H."/>
            <person name="Ma Z."/>
            <person name="Zou Y."/>
            <person name="Zou M."/>
            <person name="Mao Y."/>
            <person name="Li X."/>
            <person name="Wang H."/>
            <person name="Chen T."/>
            <person name="Wang W."/>
            <person name="Yang R."/>
        </authorList>
    </citation>
    <scope>NUCLEOTIDE SEQUENCE [LARGE SCALE GENOMIC DNA]</scope>
    <source>
        <strain evidence="5">TTIB1903HZAU</strain>
        <tissue evidence="5">Muscle</tissue>
    </source>
</reference>
<organism evidence="5 6">
    <name type="scientific">Triplophysa tibetana</name>
    <dbReference type="NCBI Taxonomy" id="1572043"/>
    <lineage>
        <taxon>Eukaryota</taxon>
        <taxon>Metazoa</taxon>
        <taxon>Chordata</taxon>
        <taxon>Craniata</taxon>
        <taxon>Vertebrata</taxon>
        <taxon>Euteleostomi</taxon>
        <taxon>Actinopterygii</taxon>
        <taxon>Neopterygii</taxon>
        <taxon>Teleostei</taxon>
        <taxon>Ostariophysi</taxon>
        <taxon>Cypriniformes</taxon>
        <taxon>Nemacheilidae</taxon>
        <taxon>Triplophysa</taxon>
    </lineage>
</organism>
<dbReference type="PANTHER" id="PTHR10903">
    <property type="entry name" value="GTPASE, IMAP FAMILY MEMBER-RELATED"/>
    <property type="match status" value="1"/>
</dbReference>
<feature type="domain" description="AIG1-type G" evidence="4">
    <location>
        <begin position="52"/>
        <end position="215"/>
    </location>
</feature>
<name>A0A5A9N982_9TELE</name>
<evidence type="ECO:0000313" key="6">
    <source>
        <dbReference type="Proteomes" id="UP000324632"/>
    </source>
</evidence>
<evidence type="ECO:0000256" key="3">
    <source>
        <dbReference type="ARBA" id="ARBA00023134"/>
    </source>
</evidence>
<comment type="similarity">
    <text evidence="1">Belongs to the TRAFAC class TrmE-Era-EngA-EngB-Septin-like GTPase superfamily. AIG1/Toc34/Toc159-like paraseptin GTPase family. IAN subfamily.</text>
</comment>
<dbReference type="Proteomes" id="UP000324632">
    <property type="component" value="Chromosome 21"/>
</dbReference>
<dbReference type="GO" id="GO:0005525">
    <property type="term" value="F:GTP binding"/>
    <property type="evidence" value="ECO:0007669"/>
    <property type="project" value="UniProtKB-KW"/>
</dbReference>
<dbReference type="EMBL" id="SOYY01000021">
    <property type="protein sequence ID" value="KAA0706290.1"/>
    <property type="molecule type" value="Genomic_DNA"/>
</dbReference>
<gene>
    <name evidence="5" type="ORF">E1301_Tti020480</name>
</gene>
<dbReference type="AlphaFoldDB" id="A0A5A9N982"/>
<evidence type="ECO:0000259" key="4">
    <source>
        <dbReference type="Pfam" id="PF04548"/>
    </source>
</evidence>
<keyword evidence="3" id="KW-0342">GTP-binding</keyword>
<dbReference type="SUPFAM" id="SSF52540">
    <property type="entry name" value="P-loop containing nucleoside triphosphate hydrolases"/>
    <property type="match status" value="1"/>
</dbReference>
<proteinExistence type="inferred from homology"/>
<protein>
    <recommendedName>
        <fullName evidence="4">AIG1-type G domain-containing protein</fullName>
    </recommendedName>
</protein>
<keyword evidence="2" id="KW-0547">Nucleotide-binding</keyword>
<evidence type="ECO:0000256" key="1">
    <source>
        <dbReference type="ARBA" id="ARBA00008535"/>
    </source>
</evidence>
<evidence type="ECO:0000256" key="2">
    <source>
        <dbReference type="ARBA" id="ARBA00022741"/>
    </source>
</evidence>
<dbReference type="InterPro" id="IPR006703">
    <property type="entry name" value="G_AIG1"/>
</dbReference>
<dbReference type="PANTHER" id="PTHR10903:SF170">
    <property type="entry name" value="GTPASE IMAP FAMILY MEMBER 7"/>
    <property type="match status" value="1"/>
</dbReference>
<dbReference type="InterPro" id="IPR027417">
    <property type="entry name" value="P-loop_NTPase"/>
</dbReference>
<comment type="caution">
    <text evidence="5">The sequence shown here is derived from an EMBL/GenBank/DDBJ whole genome shotgun (WGS) entry which is preliminary data.</text>
</comment>
<accession>A0A5A9N982</accession>
<keyword evidence="6" id="KW-1185">Reference proteome</keyword>
<dbReference type="Gene3D" id="3.40.50.300">
    <property type="entry name" value="P-loop containing nucleotide triphosphate hydrolases"/>
    <property type="match status" value="1"/>
</dbReference>